<evidence type="ECO:0000256" key="2">
    <source>
        <dbReference type="SAM" id="SignalP"/>
    </source>
</evidence>
<sequence>MKRIICFFLLLNTVVLVHAQSAKKHKPIIMLTYDDALQSQLDIAIPQLDSAHLTGTFFLAGNNTTRLTIPAWRRVAQKGYELANHTLFHPCVTGGKGDPAKNSANYTVYSIMREIEGMNSLLYAIDGKTDRTYAYPCCELSVGGVNYVDTLRASGLVKYARIGGGADAVITDSKDLDPLKIPSWGVASNTTGDELIAFVKKVQLSGGAGVFMFHGVGGDYLTTPALAHRQLLTYLQQHRKEIDVLTFKEGMDRVANVKHD</sequence>
<comment type="caution">
    <text evidence="4">The sequence shown here is derived from an EMBL/GenBank/DDBJ whole genome shotgun (WGS) entry which is preliminary data.</text>
</comment>
<dbReference type="InterPro" id="IPR002509">
    <property type="entry name" value="NODB_dom"/>
</dbReference>
<dbReference type="RefSeq" id="WP_310091584.1">
    <property type="nucleotide sequence ID" value="NZ_JAVDUU010000001.1"/>
</dbReference>
<organism evidence="4 5">
    <name type="scientific">Mucilaginibacter pocheonensis</name>
    <dbReference type="NCBI Taxonomy" id="398050"/>
    <lineage>
        <taxon>Bacteria</taxon>
        <taxon>Pseudomonadati</taxon>
        <taxon>Bacteroidota</taxon>
        <taxon>Sphingobacteriia</taxon>
        <taxon>Sphingobacteriales</taxon>
        <taxon>Sphingobacteriaceae</taxon>
        <taxon>Mucilaginibacter</taxon>
    </lineage>
</organism>
<proteinExistence type="predicted"/>
<feature type="chain" id="PRO_5045528374" evidence="2">
    <location>
        <begin position="20"/>
        <end position="260"/>
    </location>
</feature>
<keyword evidence="1 2" id="KW-0732">Signal</keyword>
<dbReference type="EC" id="3.1.1.53" evidence="4"/>
<keyword evidence="4" id="KW-0378">Hydrolase</keyword>
<reference evidence="4 5" key="1">
    <citation type="submission" date="2023-07" db="EMBL/GenBank/DDBJ databases">
        <title>Sorghum-associated microbial communities from plants grown in Nebraska, USA.</title>
        <authorList>
            <person name="Schachtman D."/>
        </authorList>
    </citation>
    <scope>NUCLEOTIDE SEQUENCE [LARGE SCALE GENOMIC DNA]</scope>
    <source>
        <strain evidence="4 5">3262</strain>
    </source>
</reference>
<dbReference type="PANTHER" id="PTHR34216">
    <property type="match status" value="1"/>
</dbReference>
<keyword evidence="5" id="KW-1185">Reference proteome</keyword>
<dbReference type="InterPro" id="IPR051398">
    <property type="entry name" value="Polysacch_Deacetylase"/>
</dbReference>
<dbReference type="EMBL" id="JAVDUU010000001">
    <property type="protein sequence ID" value="MDR6940679.1"/>
    <property type="molecule type" value="Genomic_DNA"/>
</dbReference>
<feature type="signal peptide" evidence="2">
    <location>
        <begin position="1"/>
        <end position="19"/>
    </location>
</feature>
<name>A0ABU1T5P5_9SPHI</name>
<feature type="domain" description="NodB homology" evidence="3">
    <location>
        <begin position="27"/>
        <end position="248"/>
    </location>
</feature>
<gene>
    <name evidence="4" type="ORF">J2W55_000507</name>
</gene>
<evidence type="ECO:0000313" key="5">
    <source>
        <dbReference type="Proteomes" id="UP001247620"/>
    </source>
</evidence>
<dbReference type="PANTHER" id="PTHR34216:SF11">
    <property type="entry name" value="CHITOOLIGOSACCHARIDE DEACETYLASE"/>
    <property type="match status" value="1"/>
</dbReference>
<dbReference type="SUPFAM" id="SSF88713">
    <property type="entry name" value="Glycoside hydrolase/deacetylase"/>
    <property type="match status" value="1"/>
</dbReference>
<evidence type="ECO:0000313" key="4">
    <source>
        <dbReference type="EMBL" id="MDR6940679.1"/>
    </source>
</evidence>
<protein>
    <submittedName>
        <fullName evidence="4">Sialate O-acetylesterase</fullName>
        <ecNumber evidence="4">3.1.1.53</ecNumber>
    </submittedName>
</protein>
<dbReference type="Proteomes" id="UP001247620">
    <property type="component" value="Unassembled WGS sequence"/>
</dbReference>
<dbReference type="Gene3D" id="3.20.20.370">
    <property type="entry name" value="Glycoside hydrolase/deacetylase"/>
    <property type="match status" value="1"/>
</dbReference>
<evidence type="ECO:0000256" key="1">
    <source>
        <dbReference type="ARBA" id="ARBA00022729"/>
    </source>
</evidence>
<dbReference type="GO" id="GO:0001681">
    <property type="term" value="F:sialate O-acetylesterase activity"/>
    <property type="evidence" value="ECO:0007669"/>
    <property type="project" value="UniProtKB-EC"/>
</dbReference>
<dbReference type="InterPro" id="IPR011330">
    <property type="entry name" value="Glyco_hydro/deAcase_b/a-brl"/>
</dbReference>
<accession>A0ABU1T5P5</accession>
<evidence type="ECO:0000259" key="3">
    <source>
        <dbReference type="PROSITE" id="PS51677"/>
    </source>
</evidence>
<dbReference type="Pfam" id="PF01522">
    <property type="entry name" value="Polysacc_deac_1"/>
    <property type="match status" value="1"/>
</dbReference>
<dbReference type="PROSITE" id="PS51677">
    <property type="entry name" value="NODB"/>
    <property type="match status" value="1"/>
</dbReference>